<dbReference type="EMBL" id="FUHW01000006">
    <property type="protein sequence ID" value="SJM48109.1"/>
    <property type="molecule type" value="Genomic_DNA"/>
</dbReference>
<evidence type="ECO:0000256" key="2">
    <source>
        <dbReference type="SAM" id="SignalP"/>
    </source>
</evidence>
<dbReference type="InterPro" id="IPR027304">
    <property type="entry name" value="Trigger_fact/SurA_dom_sf"/>
</dbReference>
<reference evidence="3 4" key="1">
    <citation type="submission" date="2017-02" db="EMBL/GenBank/DDBJ databases">
        <authorList>
            <person name="Peterson S.W."/>
        </authorList>
    </citation>
    <scope>NUCLEOTIDE SEQUENCE [LARGE SCALE GENOMIC DNA]</scope>
    <source>
        <strain evidence="3 4">B Ar 00.02</strain>
    </source>
</reference>
<keyword evidence="4" id="KW-1185">Reference proteome</keyword>
<feature type="region of interest" description="Disordered" evidence="1">
    <location>
        <begin position="191"/>
        <end position="240"/>
    </location>
</feature>
<dbReference type="InterPro" id="IPR050245">
    <property type="entry name" value="PrsA_foldase"/>
</dbReference>
<dbReference type="Pfam" id="PF13624">
    <property type="entry name" value="SurA_N_3"/>
    <property type="match status" value="1"/>
</dbReference>
<keyword evidence="2" id="KW-0732">Signal</keyword>
<evidence type="ECO:0000256" key="1">
    <source>
        <dbReference type="SAM" id="MobiDB-lite"/>
    </source>
</evidence>
<evidence type="ECO:0000313" key="4">
    <source>
        <dbReference type="Proteomes" id="UP000195913"/>
    </source>
</evidence>
<proteinExistence type="predicted"/>
<feature type="region of interest" description="Disordered" evidence="1">
    <location>
        <begin position="23"/>
        <end position="56"/>
    </location>
</feature>
<evidence type="ECO:0000313" key="3">
    <source>
        <dbReference type="EMBL" id="SJM48109.1"/>
    </source>
</evidence>
<dbReference type="PANTHER" id="PTHR47245:SF2">
    <property type="entry name" value="PEPTIDYL-PROLYL CIS-TRANS ISOMERASE HP_0175-RELATED"/>
    <property type="match status" value="1"/>
</dbReference>
<gene>
    <name evidence="3" type="ORF">FM101_01165</name>
</gene>
<dbReference type="RefSeq" id="WP_198962450.1">
    <property type="nucleotide sequence ID" value="NZ_FUHW01000006.1"/>
</dbReference>
<sequence>MNKKKMLAALALVGSLSLVTACGSGGNEEADGSSAAPSSQSSEQAAAPSPDLKGLPDVVAKVNDKDISKKEFTRVYESQFQQAAMQAQMSGQDLSDQTEMKKQVAEGMVGSELLIQKAEKSGIKATDAQMDKALTEAAKSQKMKKKEFLAALKEQGMDRSTVDQQIKQQVEVESLIKKELGTFDPSEKELKAAYKKAEDAQKQQGKSGQEAPEMPKYKEAKPQLKQQLVQQKENEATQGLVKKLRKEADVKINL</sequence>
<protein>
    <recommendedName>
        <fullName evidence="5">Peptidylprolyl isomerase</fullName>
    </recommendedName>
</protein>
<feature type="signal peptide" evidence="2">
    <location>
        <begin position="1"/>
        <end position="21"/>
    </location>
</feature>
<feature type="compositionally biased region" description="Basic and acidic residues" evidence="1">
    <location>
        <begin position="191"/>
        <end position="201"/>
    </location>
</feature>
<dbReference type="SUPFAM" id="SSF109998">
    <property type="entry name" value="Triger factor/SurA peptide-binding domain-like"/>
    <property type="match status" value="1"/>
</dbReference>
<accession>A0A1R4EWX4</accession>
<dbReference type="PROSITE" id="PS51257">
    <property type="entry name" value="PROKAR_LIPOPROTEIN"/>
    <property type="match status" value="1"/>
</dbReference>
<dbReference type="AlphaFoldDB" id="A0A1R4EWX4"/>
<feature type="chain" id="PRO_5038771254" description="Peptidylprolyl isomerase" evidence="2">
    <location>
        <begin position="22"/>
        <end position="254"/>
    </location>
</feature>
<evidence type="ECO:0008006" key="5">
    <source>
        <dbReference type="Google" id="ProtNLM"/>
    </source>
</evidence>
<organism evidence="3 4">
    <name type="scientific">Arthrobacter rhombi</name>
    <dbReference type="NCBI Taxonomy" id="71253"/>
    <lineage>
        <taxon>Bacteria</taxon>
        <taxon>Bacillati</taxon>
        <taxon>Actinomycetota</taxon>
        <taxon>Actinomycetes</taxon>
        <taxon>Micrococcales</taxon>
        <taxon>Micrococcaceae</taxon>
        <taxon>Arthrobacter</taxon>
    </lineage>
</organism>
<feature type="compositionally biased region" description="Low complexity" evidence="1">
    <location>
        <begin position="33"/>
        <end position="50"/>
    </location>
</feature>
<feature type="compositionally biased region" description="Basic and acidic residues" evidence="1">
    <location>
        <begin position="213"/>
        <end position="222"/>
    </location>
</feature>
<dbReference type="Gene3D" id="1.10.4030.10">
    <property type="entry name" value="Porin chaperone SurA, peptide-binding domain"/>
    <property type="match status" value="1"/>
</dbReference>
<dbReference type="PANTHER" id="PTHR47245">
    <property type="entry name" value="PEPTIDYLPROLYL ISOMERASE"/>
    <property type="match status" value="1"/>
</dbReference>
<name>A0A1R4EWX4_9MICC</name>
<dbReference type="Proteomes" id="UP000195913">
    <property type="component" value="Unassembled WGS sequence"/>
</dbReference>